<proteinExistence type="predicted"/>
<protein>
    <submittedName>
        <fullName evidence="1">Uncharacterized protein</fullName>
    </submittedName>
</protein>
<dbReference type="KEGG" id="ppsc:EHS13_19965"/>
<dbReference type="RefSeq" id="WP_155702099.1">
    <property type="nucleotide sequence ID" value="NZ_CP034235.1"/>
</dbReference>
<evidence type="ECO:0000313" key="2">
    <source>
        <dbReference type="Proteomes" id="UP000426246"/>
    </source>
</evidence>
<gene>
    <name evidence="1" type="ORF">EHS13_19965</name>
</gene>
<organism evidence="1 2">
    <name type="scientific">Paenibacillus psychroresistens</name>
    <dbReference type="NCBI Taxonomy" id="1778678"/>
    <lineage>
        <taxon>Bacteria</taxon>
        <taxon>Bacillati</taxon>
        <taxon>Bacillota</taxon>
        <taxon>Bacilli</taxon>
        <taxon>Bacillales</taxon>
        <taxon>Paenibacillaceae</taxon>
        <taxon>Paenibacillus</taxon>
    </lineage>
</organism>
<keyword evidence="2" id="KW-1185">Reference proteome</keyword>
<evidence type="ECO:0000313" key="1">
    <source>
        <dbReference type="EMBL" id="QGQ97001.1"/>
    </source>
</evidence>
<reference evidence="2" key="1">
    <citation type="submission" date="2018-11" db="EMBL/GenBank/DDBJ databases">
        <title>Complete genome sequence of Paenibacillus sp. ML311-T8.</title>
        <authorList>
            <person name="Nam Y.-D."/>
            <person name="Kang J."/>
            <person name="Chung W.-H."/>
            <person name="Park Y.S."/>
        </authorList>
    </citation>
    <scope>NUCLEOTIDE SEQUENCE [LARGE SCALE GENOMIC DNA]</scope>
    <source>
        <strain evidence="2">ML311-T8</strain>
    </source>
</reference>
<sequence length="161" mass="18703">MNRAIFKQFQLAASNEEYNELQNLFAHGGYSLFSQLLEGLKEYLVTCDDNMIEQAQLLISKGREIVPQPAVISPSWEKVWGEMERLIFHKSEALRSIPLADREGEWQVIMDNPYTNEGITCYPALTFSDAAYLYAYFRKDLRKNEYIRLQKIINVVMSHGE</sequence>
<dbReference type="AlphaFoldDB" id="A0A6B8RKS1"/>
<dbReference type="EMBL" id="CP034235">
    <property type="protein sequence ID" value="QGQ97001.1"/>
    <property type="molecule type" value="Genomic_DNA"/>
</dbReference>
<dbReference type="OrthoDB" id="2678291at2"/>
<dbReference type="Proteomes" id="UP000426246">
    <property type="component" value="Chromosome"/>
</dbReference>
<name>A0A6B8RKS1_9BACL</name>
<accession>A0A6B8RKS1</accession>